<dbReference type="InterPro" id="IPR049730">
    <property type="entry name" value="SNF2/RAD54-like_C"/>
</dbReference>
<accession>A0A5J4YWU6</accession>
<evidence type="ECO:0000313" key="13">
    <source>
        <dbReference type="Proteomes" id="UP000324585"/>
    </source>
</evidence>
<feature type="domain" description="Helicase C-terminal" evidence="11">
    <location>
        <begin position="503"/>
        <end position="681"/>
    </location>
</feature>
<protein>
    <submittedName>
        <fullName evidence="12">ATP-dependent DNA helicase DDM1</fullName>
    </submittedName>
</protein>
<evidence type="ECO:0000256" key="5">
    <source>
        <dbReference type="ARBA" id="ARBA00022806"/>
    </source>
</evidence>
<evidence type="ECO:0000256" key="2">
    <source>
        <dbReference type="ARBA" id="ARBA00007025"/>
    </source>
</evidence>
<feature type="region of interest" description="Disordered" evidence="9">
    <location>
        <begin position="61"/>
        <end position="81"/>
    </location>
</feature>
<feature type="compositionally biased region" description="Basic and acidic residues" evidence="9">
    <location>
        <begin position="135"/>
        <end position="154"/>
    </location>
</feature>
<comment type="subcellular location">
    <subcellularLocation>
        <location evidence="1">Nucleus</location>
    </subcellularLocation>
</comment>
<comment type="similarity">
    <text evidence="2">Belongs to the SNF2/RAD54 helicase family.</text>
</comment>
<keyword evidence="8" id="KW-0539">Nucleus</keyword>
<evidence type="ECO:0000256" key="8">
    <source>
        <dbReference type="ARBA" id="ARBA00023242"/>
    </source>
</evidence>
<dbReference type="InterPro" id="IPR014001">
    <property type="entry name" value="Helicase_ATP-bd"/>
</dbReference>
<gene>
    <name evidence="12" type="ORF">FVE85_2194</name>
</gene>
<evidence type="ECO:0000256" key="3">
    <source>
        <dbReference type="ARBA" id="ARBA00022741"/>
    </source>
</evidence>
<evidence type="ECO:0000256" key="9">
    <source>
        <dbReference type="SAM" id="MobiDB-lite"/>
    </source>
</evidence>
<dbReference type="PROSITE" id="PS51192">
    <property type="entry name" value="HELICASE_ATP_BIND_1"/>
    <property type="match status" value="1"/>
</dbReference>
<dbReference type="GO" id="GO:0005524">
    <property type="term" value="F:ATP binding"/>
    <property type="evidence" value="ECO:0007669"/>
    <property type="project" value="UniProtKB-KW"/>
</dbReference>
<dbReference type="OrthoDB" id="5857104at2759"/>
<evidence type="ECO:0000256" key="1">
    <source>
        <dbReference type="ARBA" id="ARBA00004123"/>
    </source>
</evidence>
<dbReference type="SMART" id="SM00487">
    <property type="entry name" value="DEXDc"/>
    <property type="match status" value="1"/>
</dbReference>
<evidence type="ECO:0000256" key="4">
    <source>
        <dbReference type="ARBA" id="ARBA00022801"/>
    </source>
</evidence>
<dbReference type="Pfam" id="PF00271">
    <property type="entry name" value="Helicase_C"/>
    <property type="match status" value="1"/>
</dbReference>
<dbReference type="InterPro" id="IPR000330">
    <property type="entry name" value="SNF2_N"/>
</dbReference>
<dbReference type="Proteomes" id="UP000324585">
    <property type="component" value="Unassembled WGS sequence"/>
</dbReference>
<dbReference type="Gene3D" id="3.40.50.10810">
    <property type="entry name" value="Tandem AAA-ATPase domain"/>
    <property type="match status" value="1"/>
</dbReference>
<keyword evidence="4" id="KW-0378">Hydrolase</keyword>
<keyword evidence="6" id="KW-0067">ATP-binding</keyword>
<proteinExistence type="inferred from homology"/>
<name>A0A5J4YWU6_PORPP</name>
<dbReference type="PROSITE" id="PS51194">
    <property type="entry name" value="HELICASE_CTER"/>
    <property type="match status" value="1"/>
</dbReference>
<dbReference type="AlphaFoldDB" id="A0A5J4YWU6"/>
<dbReference type="GO" id="GO:0005634">
    <property type="term" value="C:nucleus"/>
    <property type="evidence" value="ECO:0007669"/>
    <property type="project" value="UniProtKB-SubCell"/>
</dbReference>
<organism evidence="12 13">
    <name type="scientific">Porphyridium purpureum</name>
    <name type="common">Red alga</name>
    <name type="synonym">Porphyridium cruentum</name>
    <dbReference type="NCBI Taxonomy" id="35688"/>
    <lineage>
        <taxon>Eukaryota</taxon>
        <taxon>Rhodophyta</taxon>
        <taxon>Bangiophyceae</taxon>
        <taxon>Porphyridiales</taxon>
        <taxon>Porphyridiaceae</taxon>
        <taxon>Porphyridium</taxon>
    </lineage>
</organism>
<feature type="domain" description="Helicase ATP-binding" evidence="10">
    <location>
        <begin position="189"/>
        <end position="358"/>
    </location>
</feature>
<keyword evidence="5 12" id="KW-0347">Helicase</keyword>
<evidence type="ECO:0000313" key="12">
    <source>
        <dbReference type="EMBL" id="KAA8496039.1"/>
    </source>
</evidence>
<dbReference type="InterPro" id="IPR038718">
    <property type="entry name" value="SNF2-like_sf"/>
</dbReference>
<dbReference type="PANTHER" id="PTHR10799">
    <property type="entry name" value="SNF2/RAD54 HELICASE FAMILY"/>
    <property type="match status" value="1"/>
</dbReference>
<dbReference type="SUPFAM" id="SSF52540">
    <property type="entry name" value="P-loop containing nucleoside triphosphate hydrolases"/>
    <property type="match status" value="2"/>
</dbReference>
<keyword evidence="3" id="KW-0547">Nucleotide-binding</keyword>
<dbReference type="CDD" id="cd18793">
    <property type="entry name" value="SF2_C_SNF"/>
    <property type="match status" value="1"/>
</dbReference>
<dbReference type="FunFam" id="3.40.50.10810:FF:000015">
    <property type="entry name" value="lymphoid-specific helicase isoform X1"/>
    <property type="match status" value="1"/>
</dbReference>
<keyword evidence="7" id="KW-0175">Coiled coil</keyword>
<reference evidence="13" key="1">
    <citation type="journal article" date="2019" name="Nat. Commun.">
        <title>Expansion of phycobilisome linker gene families in mesophilic red algae.</title>
        <authorList>
            <person name="Lee J."/>
            <person name="Kim D."/>
            <person name="Bhattacharya D."/>
            <person name="Yoon H.S."/>
        </authorList>
    </citation>
    <scope>NUCLEOTIDE SEQUENCE [LARGE SCALE GENOMIC DNA]</scope>
    <source>
        <strain evidence="13">CCMP 1328</strain>
    </source>
</reference>
<comment type="caution">
    <text evidence="12">The sequence shown here is derived from an EMBL/GenBank/DDBJ whole genome shotgun (WGS) entry which is preliminary data.</text>
</comment>
<dbReference type="GO" id="GO:0016787">
    <property type="term" value="F:hydrolase activity"/>
    <property type="evidence" value="ECO:0007669"/>
    <property type="project" value="UniProtKB-KW"/>
</dbReference>
<evidence type="ECO:0000256" key="6">
    <source>
        <dbReference type="ARBA" id="ARBA00022840"/>
    </source>
</evidence>
<feature type="region of interest" description="Disordered" evidence="9">
    <location>
        <begin position="120"/>
        <end position="154"/>
    </location>
</feature>
<evidence type="ECO:0000256" key="7">
    <source>
        <dbReference type="ARBA" id="ARBA00023054"/>
    </source>
</evidence>
<sequence>MEYSKCTQWYSVPWTVPLSTGFETKNWREKSKGSEEAWRVLGEGVVRDKVGVKMTPNLEEPVRGDAENAQASVDGKAGESAGGNAMYEKLDALLNKVAVYSQFLAERLEDRIQLDRIEEKEAEEETKHAGKRKRVGDGKDAAQSKRRAKEEEKVEQACEASAVPRFVQPRLLQNVTLHPYQLTGVEWLVSLYENGLNGMLCDEMGLGKTVQAIGLLCYLRQMGVNGPFLVCAPLTVLPNWSNEVRRFAPSLNFVQYHGTKTDRTAKWNSILRHNKPTDEKFPLILTTYEILMRDRARLAKVPWQYVIVDEGHRMKNMNCKFVSEISKFRSANRLILTGTPLQNNLLELFSLLHFILPDIFDSVSAFTSWFDFDEMDNIGEEAIERERQNQLVSKLHFVLRPFVLRRMKRDVAQNLPRRKEILLYCRLTELQSKYYEAALKGTLGDLIEGARGGLVAGKQNKGLMNQLMQVRKACCHPFLFEEQETQWGTTDERIVTASGKLELLDRLLPRLQRAGHRVLLYSQFTSVLDILEDFLQLRQFGTVCRIDGDVGLESRIEQMKNFNGADPRTAAFVFLLSTRAGGLGINLVAADTVIFFDSDLNPQMDLQAMDRAHRIGQKRPVHVYRLITRNTIEEKLLEIAGRKRTLEHLVVAKGGFHRAPREEQDNDAFKDGVHLKPTDLRDLLAFNPVEFEAGKSSAGLIQDTELDVLLDRSDMMKGAQDEVKDSGLVKTSAFVSFEHVVR</sequence>
<dbReference type="Pfam" id="PF00176">
    <property type="entry name" value="SNF2-rel_dom"/>
    <property type="match status" value="1"/>
</dbReference>
<dbReference type="InterPro" id="IPR001650">
    <property type="entry name" value="Helicase_C-like"/>
</dbReference>
<evidence type="ECO:0000259" key="11">
    <source>
        <dbReference type="PROSITE" id="PS51194"/>
    </source>
</evidence>
<evidence type="ECO:0000259" key="10">
    <source>
        <dbReference type="PROSITE" id="PS51192"/>
    </source>
</evidence>
<dbReference type="Gene3D" id="3.40.50.300">
    <property type="entry name" value="P-loop containing nucleotide triphosphate hydrolases"/>
    <property type="match status" value="1"/>
</dbReference>
<dbReference type="InterPro" id="IPR027417">
    <property type="entry name" value="P-loop_NTPase"/>
</dbReference>
<dbReference type="OMA" id="RKMLEKX"/>
<dbReference type="GO" id="GO:0004386">
    <property type="term" value="F:helicase activity"/>
    <property type="evidence" value="ECO:0007669"/>
    <property type="project" value="UniProtKB-KW"/>
</dbReference>
<keyword evidence="13" id="KW-1185">Reference proteome</keyword>
<dbReference type="EMBL" id="VRMN01000003">
    <property type="protein sequence ID" value="KAA8496039.1"/>
    <property type="molecule type" value="Genomic_DNA"/>
</dbReference>
<dbReference type="SMART" id="SM00490">
    <property type="entry name" value="HELICc"/>
    <property type="match status" value="1"/>
</dbReference>